<dbReference type="PROSITE" id="PS00793">
    <property type="entry name" value="DHPS_2"/>
    <property type="match status" value="1"/>
</dbReference>
<evidence type="ECO:0000256" key="1">
    <source>
        <dbReference type="ARBA" id="ARBA00000012"/>
    </source>
</evidence>
<evidence type="ECO:0000256" key="3">
    <source>
        <dbReference type="ARBA" id="ARBA00004763"/>
    </source>
</evidence>
<evidence type="ECO:0000256" key="4">
    <source>
        <dbReference type="ARBA" id="ARBA00012458"/>
    </source>
</evidence>
<proteinExistence type="predicted"/>
<dbReference type="NCBIfam" id="TIGR01496">
    <property type="entry name" value="DHPS"/>
    <property type="match status" value="1"/>
</dbReference>
<evidence type="ECO:0000313" key="11">
    <source>
        <dbReference type="Proteomes" id="UP000663929"/>
    </source>
</evidence>
<keyword evidence="7" id="KW-0460">Magnesium</keyword>
<accession>A0A8A4TLF4</accession>
<dbReference type="AlphaFoldDB" id="A0A8A4TLF4"/>
<dbReference type="GO" id="GO:0046872">
    <property type="term" value="F:metal ion binding"/>
    <property type="evidence" value="ECO:0007669"/>
    <property type="project" value="UniProtKB-KW"/>
</dbReference>
<dbReference type="Proteomes" id="UP000663929">
    <property type="component" value="Chromosome"/>
</dbReference>
<evidence type="ECO:0000256" key="8">
    <source>
        <dbReference type="ARBA" id="ARBA00022909"/>
    </source>
</evidence>
<gene>
    <name evidence="10" type="primary">folP</name>
    <name evidence="10" type="ORF">J3U87_00040</name>
</gene>
<name>A0A8A4TLF4_SULCO</name>
<keyword evidence="11" id="KW-1185">Reference proteome</keyword>
<dbReference type="GO" id="GO:0005829">
    <property type="term" value="C:cytosol"/>
    <property type="evidence" value="ECO:0007669"/>
    <property type="project" value="TreeGrafter"/>
</dbReference>
<dbReference type="GO" id="GO:0046654">
    <property type="term" value="P:tetrahydrofolate biosynthetic process"/>
    <property type="evidence" value="ECO:0007669"/>
    <property type="project" value="TreeGrafter"/>
</dbReference>
<keyword evidence="6" id="KW-0479">Metal-binding</keyword>
<dbReference type="PANTHER" id="PTHR20941:SF1">
    <property type="entry name" value="FOLIC ACID SYNTHESIS PROTEIN FOL1"/>
    <property type="match status" value="1"/>
</dbReference>
<dbReference type="Gene3D" id="3.20.20.20">
    <property type="entry name" value="Dihydropteroate synthase-like"/>
    <property type="match status" value="1"/>
</dbReference>
<dbReference type="KEGG" id="scor:J3U87_00040"/>
<evidence type="ECO:0000256" key="2">
    <source>
        <dbReference type="ARBA" id="ARBA00001946"/>
    </source>
</evidence>
<protein>
    <recommendedName>
        <fullName evidence="4">dihydropteroate synthase</fullName>
        <ecNumber evidence="4">2.5.1.15</ecNumber>
    </recommendedName>
</protein>
<evidence type="ECO:0000256" key="7">
    <source>
        <dbReference type="ARBA" id="ARBA00022842"/>
    </source>
</evidence>
<keyword evidence="8" id="KW-0289">Folate biosynthesis</keyword>
<comment type="catalytic activity">
    <reaction evidence="1">
        <text>(7,8-dihydropterin-6-yl)methyl diphosphate + 4-aminobenzoate = 7,8-dihydropteroate + diphosphate</text>
        <dbReference type="Rhea" id="RHEA:19949"/>
        <dbReference type="ChEBI" id="CHEBI:17836"/>
        <dbReference type="ChEBI" id="CHEBI:17839"/>
        <dbReference type="ChEBI" id="CHEBI:33019"/>
        <dbReference type="ChEBI" id="CHEBI:72950"/>
        <dbReference type="EC" id="2.5.1.15"/>
    </reaction>
</comment>
<dbReference type="EC" id="2.5.1.15" evidence="4"/>
<dbReference type="GO" id="GO:0004156">
    <property type="term" value="F:dihydropteroate synthase activity"/>
    <property type="evidence" value="ECO:0007669"/>
    <property type="project" value="UniProtKB-EC"/>
</dbReference>
<dbReference type="PROSITE" id="PS50972">
    <property type="entry name" value="PTERIN_BINDING"/>
    <property type="match status" value="1"/>
</dbReference>
<evidence type="ECO:0000313" key="10">
    <source>
        <dbReference type="EMBL" id="QTD50829.1"/>
    </source>
</evidence>
<dbReference type="EMBL" id="CP071793">
    <property type="protein sequence ID" value="QTD50829.1"/>
    <property type="molecule type" value="Genomic_DNA"/>
</dbReference>
<dbReference type="GO" id="GO:0046656">
    <property type="term" value="P:folic acid biosynthetic process"/>
    <property type="evidence" value="ECO:0007669"/>
    <property type="project" value="UniProtKB-KW"/>
</dbReference>
<evidence type="ECO:0000256" key="6">
    <source>
        <dbReference type="ARBA" id="ARBA00022723"/>
    </source>
</evidence>
<dbReference type="InterPro" id="IPR045031">
    <property type="entry name" value="DHP_synth-like"/>
</dbReference>
<organism evidence="10 11">
    <name type="scientific">Sulfidibacter corallicola</name>
    <dbReference type="NCBI Taxonomy" id="2818388"/>
    <lineage>
        <taxon>Bacteria</taxon>
        <taxon>Pseudomonadati</taxon>
        <taxon>Acidobacteriota</taxon>
        <taxon>Holophagae</taxon>
        <taxon>Acanthopleuribacterales</taxon>
        <taxon>Acanthopleuribacteraceae</taxon>
        <taxon>Sulfidibacter</taxon>
    </lineage>
</organism>
<dbReference type="RefSeq" id="WP_237380890.1">
    <property type="nucleotide sequence ID" value="NZ_CP071793.1"/>
</dbReference>
<dbReference type="PANTHER" id="PTHR20941">
    <property type="entry name" value="FOLATE SYNTHESIS PROTEINS"/>
    <property type="match status" value="1"/>
</dbReference>
<comment type="pathway">
    <text evidence="3">Cofactor biosynthesis; tetrahydrofolate biosynthesis; 7,8-dihydrofolate from 2-amino-4-hydroxy-6-hydroxymethyl-7,8-dihydropteridine diphosphate and 4-aminobenzoate: step 1/2.</text>
</comment>
<evidence type="ECO:0000259" key="9">
    <source>
        <dbReference type="PROSITE" id="PS50972"/>
    </source>
</evidence>
<reference evidence="10" key="1">
    <citation type="submission" date="2021-03" db="EMBL/GenBank/DDBJ databases">
        <title>Acanthopleuribacteraceae sp. M133.</title>
        <authorList>
            <person name="Wang G."/>
        </authorList>
    </citation>
    <scope>NUCLEOTIDE SEQUENCE</scope>
    <source>
        <strain evidence="10">M133</strain>
    </source>
</reference>
<feature type="domain" description="Pterin-binding" evidence="9">
    <location>
        <begin position="16"/>
        <end position="275"/>
    </location>
</feature>
<dbReference type="InterPro" id="IPR000489">
    <property type="entry name" value="Pterin-binding_dom"/>
</dbReference>
<dbReference type="InterPro" id="IPR006390">
    <property type="entry name" value="DHP_synth_dom"/>
</dbReference>
<comment type="cofactor">
    <cofactor evidence="2">
        <name>Mg(2+)</name>
        <dbReference type="ChEBI" id="CHEBI:18420"/>
    </cofactor>
</comment>
<dbReference type="InterPro" id="IPR011005">
    <property type="entry name" value="Dihydropteroate_synth-like_sf"/>
</dbReference>
<sequence>MIWHCGDYRLNLDRGPLIMAILNLSPDSFSDGCAALDKAMDHAAQLVRDGAHIIDVGGESTRPGSEPVPADLEIERVVPVITRLVTEFDLPISVDTQKPEVAAAAVTAGASIVNHVSASLDFEKMVPVLASNRVGYVAMHMKARPKSMQREATYADAVDEVGTALVVVRDRLNEAGIEAERCLYDPGIGFGKKLDHNLELMRAADRLVARLGRPLLMGISRKSWMNHLLGADMSKDTQAVLVRDALTAVASTLMPYPAAAVHRVHHPALCRDAFVLRDRLLGQEWSGYASRS</sequence>
<evidence type="ECO:0000256" key="5">
    <source>
        <dbReference type="ARBA" id="ARBA00022679"/>
    </source>
</evidence>
<dbReference type="SUPFAM" id="SSF51717">
    <property type="entry name" value="Dihydropteroate synthetase-like"/>
    <property type="match status" value="1"/>
</dbReference>
<dbReference type="Pfam" id="PF00809">
    <property type="entry name" value="Pterin_bind"/>
    <property type="match status" value="1"/>
</dbReference>
<keyword evidence="5 10" id="KW-0808">Transferase</keyword>